<dbReference type="Pfam" id="PF17056">
    <property type="entry name" value="KRE1"/>
    <property type="match status" value="1"/>
</dbReference>
<reference evidence="2 3" key="1">
    <citation type="journal article" date="2007" name="Nat. Biotechnol.">
        <title>Genome sequence of the lignocellulose-bioconverting and xylose-fermenting yeast Pichia stipitis.</title>
        <authorList>
            <person name="Jeffries T.W."/>
            <person name="Grigoriev I.V."/>
            <person name="Grimwood J."/>
            <person name="Laplaza J.M."/>
            <person name="Aerts A."/>
            <person name="Salamov A."/>
            <person name="Schmutz J."/>
            <person name="Lindquist E."/>
            <person name="Dehal P."/>
            <person name="Shapiro H."/>
            <person name="Jin Y.S."/>
            <person name="Passoth V."/>
            <person name="Richardson P.M."/>
        </authorList>
    </citation>
    <scope>NUCLEOTIDE SEQUENCE [LARGE SCALE GENOMIC DNA]</scope>
    <source>
        <strain evidence="3">ATCC 58785 / CBS 6054 / NBRC 10063 / NRRL Y-11545</strain>
    </source>
</reference>
<dbReference type="EMBL" id="CP000502">
    <property type="protein sequence ID" value="ABN68496.2"/>
    <property type="molecule type" value="Genomic_DNA"/>
</dbReference>
<proteinExistence type="predicted"/>
<dbReference type="KEGG" id="pic:PICST_33860"/>
<evidence type="ECO:0000256" key="1">
    <source>
        <dbReference type="SAM" id="SignalP"/>
    </source>
</evidence>
<dbReference type="Proteomes" id="UP000002258">
    <property type="component" value="Chromosome 8"/>
</dbReference>
<dbReference type="OrthoDB" id="5406216at2759"/>
<dbReference type="InterPro" id="IPR031452">
    <property type="entry name" value="Kre1"/>
</dbReference>
<dbReference type="HOGENOM" id="CLU_156717_1_0_1"/>
<organism evidence="2 3">
    <name type="scientific">Scheffersomyces stipitis (strain ATCC 58785 / CBS 6054 / NBRC 10063 / NRRL Y-11545)</name>
    <name type="common">Yeast</name>
    <name type="synonym">Pichia stipitis</name>
    <dbReference type="NCBI Taxonomy" id="322104"/>
    <lineage>
        <taxon>Eukaryota</taxon>
        <taxon>Fungi</taxon>
        <taxon>Dikarya</taxon>
        <taxon>Ascomycota</taxon>
        <taxon>Saccharomycotina</taxon>
        <taxon>Pichiomycetes</taxon>
        <taxon>Debaryomycetaceae</taxon>
        <taxon>Scheffersomyces</taxon>
    </lineage>
</organism>
<accession>A3M0C3</accession>
<dbReference type="InParanoid" id="A3M0C3"/>
<protein>
    <submittedName>
        <fullName evidence="2">Secretory pathway protein</fullName>
    </submittedName>
</protein>
<feature type="chain" id="PRO_5002655944" evidence="1">
    <location>
        <begin position="20"/>
        <end position="134"/>
    </location>
</feature>
<dbReference type="RefSeq" id="XP_001386525.2">
    <property type="nucleotide sequence ID" value="XM_001386488.1"/>
</dbReference>
<dbReference type="eggNOG" id="ENOG502SFZS">
    <property type="taxonomic scope" value="Eukaryota"/>
</dbReference>
<sequence length="134" mass="14048">MFWKKAFFYILFLASIALAADDTTTTTTTSSASKTLVWVTGTNSLGLLTTTQSAYTQTFASVFVAAVSPMSGSIGLGSLDASGVGDIRSYETVTVSAAAPPSQKLWVPGGEASYRSIRIITLATLTLVSSLMFL</sequence>
<keyword evidence="1" id="KW-0732">Signal</keyword>
<dbReference type="AlphaFoldDB" id="A3M0C3"/>
<evidence type="ECO:0000313" key="3">
    <source>
        <dbReference type="Proteomes" id="UP000002258"/>
    </source>
</evidence>
<dbReference type="OMA" id="MGIQSSI"/>
<name>A3M0C3_PICST</name>
<dbReference type="GeneID" id="4840899"/>
<gene>
    <name evidence="2" type="ORF">PICST_33860</name>
</gene>
<evidence type="ECO:0000313" key="2">
    <source>
        <dbReference type="EMBL" id="ABN68496.2"/>
    </source>
</evidence>
<keyword evidence="3" id="KW-1185">Reference proteome</keyword>
<feature type="signal peptide" evidence="1">
    <location>
        <begin position="1"/>
        <end position="19"/>
    </location>
</feature>
<dbReference type="STRING" id="322104.A3M0C3"/>
<dbReference type="GO" id="GO:0031505">
    <property type="term" value="P:fungal-type cell wall organization"/>
    <property type="evidence" value="ECO:0007669"/>
    <property type="project" value="InterPro"/>
</dbReference>